<reference evidence="1" key="1">
    <citation type="submission" date="2021-01" db="EMBL/GenBank/DDBJ databases">
        <authorList>
            <person name="Sun Q."/>
        </authorList>
    </citation>
    <scope>NUCLEOTIDE SEQUENCE</scope>
    <source>
        <strain evidence="1">YIM B02566</strain>
    </source>
</reference>
<dbReference type="Proteomes" id="UP000616151">
    <property type="component" value="Unassembled WGS sequence"/>
</dbReference>
<keyword evidence="2" id="KW-1185">Reference proteome</keyword>
<evidence type="ECO:0000313" key="1">
    <source>
        <dbReference type="EMBL" id="MBK1869003.1"/>
    </source>
</evidence>
<gene>
    <name evidence="1" type="ORF">JHL16_21770</name>
</gene>
<organism evidence="1 2">
    <name type="scientific">Taklimakanibacter albus</name>
    <dbReference type="NCBI Taxonomy" id="2800327"/>
    <lineage>
        <taxon>Bacteria</taxon>
        <taxon>Pseudomonadati</taxon>
        <taxon>Pseudomonadota</taxon>
        <taxon>Alphaproteobacteria</taxon>
        <taxon>Hyphomicrobiales</taxon>
        <taxon>Aestuariivirgaceae</taxon>
        <taxon>Taklimakanibacter</taxon>
    </lineage>
</organism>
<name>A0ACC5R9C8_9HYPH</name>
<proteinExistence type="predicted"/>
<dbReference type="EMBL" id="JAENHL010000007">
    <property type="protein sequence ID" value="MBK1869003.1"/>
    <property type="molecule type" value="Genomic_DNA"/>
</dbReference>
<accession>A0ACC5R9C8</accession>
<sequence length="420" mass="45907">MIRKMLLAATLLSGFWASQAQADTTLRFVQTNTSDESLAVLNTLIKKFEAENPGVKVELISIPWDNSFEKFATMIAAGDIPDVAEMPDNWVALYANAGHLENLEPYLEKWEHTKDLNSRALELARKVKDTAYVIPYGFFVKSLFYNKKLFAEAGVAGPPKTVDEFMEAAKKVSALPGKFGYCLRGGSGSFNGWAMMGAAANGDNTFFDKDGKSALGEPGWVAGFQNLIDIYKNGWAPKDAVNWGYKETVAGFYSGTCAMLDQDADALAPMAEHMGADDFGVVPMPKGKDGKAFPVLSYGAWGIMAKSQNKELAWKFLTTIDSPEADPLWTKAVGALPIYTSAEKDPGYADPKYRAWFDTLADKDTTPTLTPSYLPEYGLFAGSTAVKLGQQALLGQITAEELGKQWAEHLTKAQQKYLAK</sequence>
<comment type="caution">
    <text evidence="1">The sequence shown here is derived from an EMBL/GenBank/DDBJ whole genome shotgun (WGS) entry which is preliminary data.</text>
</comment>
<protein>
    <submittedName>
        <fullName evidence="1">Sugar ABC transporter substrate-binding protein</fullName>
    </submittedName>
</protein>
<evidence type="ECO:0000313" key="2">
    <source>
        <dbReference type="Proteomes" id="UP000616151"/>
    </source>
</evidence>